<accession>A0A3P3VNH1</accession>
<name>A0A3P3VNH1_9GAMM</name>
<dbReference type="GO" id="GO:0035438">
    <property type="term" value="F:cyclic-di-GMP binding"/>
    <property type="evidence" value="ECO:0007669"/>
    <property type="project" value="InterPro"/>
</dbReference>
<evidence type="ECO:0000313" key="2">
    <source>
        <dbReference type="EMBL" id="RRJ84302.1"/>
    </source>
</evidence>
<comment type="caution">
    <text evidence="2">The sequence shown here is derived from an EMBL/GenBank/DDBJ whole genome shotgun (WGS) entry which is preliminary data.</text>
</comment>
<organism evidence="2 3">
    <name type="scientific">Aestuariirhabdus litorea</name>
    <dbReference type="NCBI Taxonomy" id="2528527"/>
    <lineage>
        <taxon>Bacteria</taxon>
        <taxon>Pseudomonadati</taxon>
        <taxon>Pseudomonadota</taxon>
        <taxon>Gammaproteobacteria</taxon>
        <taxon>Oceanospirillales</taxon>
        <taxon>Aestuariirhabdaceae</taxon>
        <taxon>Aestuariirhabdus</taxon>
    </lineage>
</organism>
<reference evidence="2 3" key="2">
    <citation type="submission" date="2018-12" db="EMBL/GenBank/DDBJ databases">
        <title>Simiduia agarivorans gen. nov., sp. nov., a marine, agarolytic bacterium isolated from shallow coastal water from Keelung, Taiwan.</title>
        <authorList>
            <person name="Shieh W.Y."/>
        </authorList>
    </citation>
    <scope>NUCLEOTIDE SEQUENCE [LARGE SCALE GENOMIC DNA]</scope>
    <source>
        <strain evidence="2 3">GTF-13</strain>
    </source>
</reference>
<reference evidence="2 3" key="1">
    <citation type="submission" date="2018-08" db="EMBL/GenBank/DDBJ databases">
        <authorList>
            <person name="Khan S.A."/>
        </authorList>
    </citation>
    <scope>NUCLEOTIDE SEQUENCE [LARGE SCALE GENOMIC DNA]</scope>
    <source>
        <strain evidence="2 3">GTF-13</strain>
    </source>
</reference>
<protein>
    <submittedName>
        <fullName evidence="2">PilZ domain-containing protein</fullName>
    </submittedName>
</protein>
<feature type="domain" description="PilZ" evidence="1">
    <location>
        <begin position="3"/>
        <end position="83"/>
    </location>
</feature>
<dbReference type="Pfam" id="PF07238">
    <property type="entry name" value="PilZ"/>
    <property type="match status" value="1"/>
</dbReference>
<dbReference type="InterPro" id="IPR009875">
    <property type="entry name" value="PilZ_domain"/>
</dbReference>
<gene>
    <name evidence="2" type="ORF">D0544_04120</name>
</gene>
<evidence type="ECO:0000313" key="3">
    <source>
        <dbReference type="Proteomes" id="UP000280792"/>
    </source>
</evidence>
<dbReference type="RefSeq" id="WP_125014730.1">
    <property type="nucleotide sequence ID" value="NZ_QWEZ01000001.1"/>
</dbReference>
<dbReference type="AlphaFoldDB" id="A0A3P3VNH1"/>
<dbReference type="EMBL" id="QWEZ01000001">
    <property type="protein sequence ID" value="RRJ84302.1"/>
    <property type="molecule type" value="Genomic_DNA"/>
</dbReference>
<dbReference type="SUPFAM" id="SSF141371">
    <property type="entry name" value="PilZ domain-like"/>
    <property type="match status" value="1"/>
</dbReference>
<sequence>MSEKRRYLRTDMDLLIRVWGEGTPERILHTRDLSDGGLFLLINGQEVPEVGAVVNVQVQGLPIEAPVKTMEVVRIESAGVGLKHID</sequence>
<dbReference type="Gene3D" id="2.40.10.220">
    <property type="entry name" value="predicted glycosyltransferase like domains"/>
    <property type="match status" value="1"/>
</dbReference>
<evidence type="ECO:0000259" key="1">
    <source>
        <dbReference type="Pfam" id="PF07238"/>
    </source>
</evidence>
<keyword evidence="3" id="KW-1185">Reference proteome</keyword>
<proteinExistence type="predicted"/>
<dbReference type="Proteomes" id="UP000280792">
    <property type="component" value="Unassembled WGS sequence"/>
</dbReference>